<evidence type="ECO:0000256" key="3">
    <source>
        <dbReference type="ARBA" id="ARBA00023136"/>
    </source>
</evidence>
<gene>
    <name evidence="7" type="ORF">N825_31880</name>
</gene>
<keyword evidence="1" id="KW-1003">Cell membrane</keyword>
<evidence type="ECO:0000256" key="5">
    <source>
        <dbReference type="ARBA" id="ARBA00023288"/>
    </source>
</evidence>
<evidence type="ECO:0000256" key="1">
    <source>
        <dbReference type="ARBA" id="ARBA00022475"/>
    </source>
</evidence>
<dbReference type="InterPro" id="IPR005534">
    <property type="entry name" value="Curli_assmbl/transp-comp_CsgG"/>
</dbReference>
<dbReference type="EMBL" id="AVFL01000056">
    <property type="protein sequence ID" value="EWY36024.1"/>
    <property type="molecule type" value="Genomic_DNA"/>
</dbReference>
<name>W9GQF7_9PROT</name>
<protein>
    <submittedName>
        <fullName evidence="7">Curli production assembly protein CsgG</fullName>
    </submittedName>
</protein>
<evidence type="ECO:0000313" key="8">
    <source>
        <dbReference type="Proteomes" id="UP000019486"/>
    </source>
</evidence>
<dbReference type="PATRIC" id="fig|1385369.3.peg.6947"/>
<keyword evidence="6" id="KW-0812">Transmembrane</keyword>
<dbReference type="Proteomes" id="UP000019486">
    <property type="component" value="Unassembled WGS sequence"/>
</dbReference>
<dbReference type="GO" id="GO:0030288">
    <property type="term" value="C:outer membrane-bounded periplasmic space"/>
    <property type="evidence" value="ECO:0007669"/>
    <property type="project" value="InterPro"/>
</dbReference>
<dbReference type="PROSITE" id="PS51257">
    <property type="entry name" value="PROKAR_LIPOPROTEIN"/>
    <property type="match status" value="1"/>
</dbReference>
<accession>W9GQF7</accession>
<dbReference type="Pfam" id="PF03783">
    <property type="entry name" value="CsgG"/>
    <property type="match status" value="1"/>
</dbReference>
<sequence>MAIHISKNGQIRGAYSSIVLIAMMGSLALAGCATPKTPPTAIQAPAAVAAAQKAATLAPPAVKSFKRKVALGRFTNETRYGKALLGDAMDPLGRQTGDMLSSRLVESGRFIVLERPDLAAVKAEQKLTGGDVVGADTLIVGSLTEFGRGAEGQAGFLSNTKRQVARAKVEVRLVDVRTGHAYFSATGAGEAAVEQGTTLGFGSKAAYDDTLNDRAIGAAISDLLNSLVGKLEERPWRSDILKVEGPRVFISGGTRQGLKPGDRLAIMRSGERMKSGQSGFEVELPPSRVAEVEVESTFGDSVTSEGSLTRVISGIVPAGGSKDLFVAESK</sequence>
<dbReference type="AlphaFoldDB" id="W9GQF7"/>
<evidence type="ECO:0000256" key="2">
    <source>
        <dbReference type="ARBA" id="ARBA00022729"/>
    </source>
</evidence>
<feature type="transmembrane region" description="Helical" evidence="6">
    <location>
        <begin position="12"/>
        <end position="31"/>
    </location>
</feature>
<dbReference type="Gene3D" id="3.40.50.10610">
    <property type="entry name" value="ABC-type transport auxiliary lipoprotein component"/>
    <property type="match status" value="1"/>
</dbReference>
<reference evidence="7 8" key="1">
    <citation type="submission" date="2013-08" db="EMBL/GenBank/DDBJ databases">
        <title>The genome sequence of Skermanella stibiiresistens.</title>
        <authorList>
            <person name="Zhu W."/>
            <person name="Wang G."/>
        </authorList>
    </citation>
    <scope>NUCLEOTIDE SEQUENCE [LARGE SCALE GENOMIC DNA]</scope>
    <source>
        <strain evidence="7 8">SB22</strain>
    </source>
</reference>
<dbReference type="STRING" id="1385369.N825_31880"/>
<evidence type="ECO:0000313" key="7">
    <source>
        <dbReference type="EMBL" id="EWY36024.1"/>
    </source>
</evidence>
<organism evidence="7 8">
    <name type="scientific">Skermanella stibiiresistens SB22</name>
    <dbReference type="NCBI Taxonomy" id="1385369"/>
    <lineage>
        <taxon>Bacteria</taxon>
        <taxon>Pseudomonadati</taxon>
        <taxon>Pseudomonadota</taxon>
        <taxon>Alphaproteobacteria</taxon>
        <taxon>Rhodospirillales</taxon>
        <taxon>Azospirillaceae</taxon>
        <taxon>Skermanella</taxon>
    </lineage>
</organism>
<evidence type="ECO:0000256" key="4">
    <source>
        <dbReference type="ARBA" id="ARBA00023139"/>
    </source>
</evidence>
<dbReference type="PANTHER" id="PTHR41164">
    <property type="entry name" value="CURLI PRODUCTION ASSEMBLY/TRANSPORT COMPONENT CSGG"/>
    <property type="match status" value="1"/>
</dbReference>
<keyword evidence="3 6" id="KW-0472">Membrane</keyword>
<keyword evidence="8" id="KW-1185">Reference proteome</keyword>
<proteinExistence type="predicted"/>
<keyword evidence="4" id="KW-0564">Palmitate</keyword>
<keyword evidence="6" id="KW-1133">Transmembrane helix</keyword>
<keyword evidence="2" id="KW-0732">Signal</keyword>
<evidence type="ECO:0000256" key="6">
    <source>
        <dbReference type="SAM" id="Phobius"/>
    </source>
</evidence>
<dbReference type="PANTHER" id="PTHR41164:SF1">
    <property type="entry name" value="CURLI PRODUCTION ASSEMBLY_TRANSPORT COMPONENT CSGG"/>
    <property type="match status" value="1"/>
</dbReference>
<keyword evidence="5" id="KW-0449">Lipoprotein</keyword>
<comment type="caution">
    <text evidence="7">The sequence shown here is derived from an EMBL/GenBank/DDBJ whole genome shotgun (WGS) entry which is preliminary data.</text>
</comment>